<keyword evidence="10" id="KW-0808">Transferase</keyword>
<dbReference type="EMBL" id="VULX01000002">
    <property type="protein sequence ID" value="MSR90493.1"/>
    <property type="molecule type" value="Genomic_DNA"/>
</dbReference>
<evidence type="ECO:0000256" key="4">
    <source>
        <dbReference type="ARBA" id="ARBA00022840"/>
    </source>
</evidence>
<evidence type="ECO:0000256" key="3">
    <source>
        <dbReference type="ARBA" id="ARBA00022741"/>
    </source>
</evidence>
<feature type="domain" description="Amidase" evidence="9">
    <location>
        <begin position="24"/>
        <end position="466"/>
    </location>
</feature>
<evidence type="ECO:0000256" key="5">
    <source>
        <dbReference type="ARBA" id="ARBA00022917"/>
    </source>
</evidence>
<proteinExistence type="inferred from homology"/>
<dbReference type="NCBIfam" id="TIGR00132">
    <property type="entry name" value="gatA"/>
    <property type="match status" value="1"/>
</dbReference>
<evidence type="ECO:0000313" key="10">
    <source>
        <dbReference type="EMBL" id="MSR90493.1"/>
    </source>
</evidence>
<dbReference type="EC" id="6.3.5.7" evidence="8"/>
<keyword evidence="3 8" id="KW-0547">Nucleotide-binding</keyword>
<comment type="caution">
    <text evidence="10">The sequence shown here is derived from an EMBL/GenBank/DDBJ whole genome shotgun (WGS) entry which is preliminary data.</text>
</comment>
<comment type="catalytic activity">
    <reaction evidence="7 8">
        <text>L-glutamyl-tRNA(Gln) + L-glutamine + ATP + H2O = L-glutaminyl-tRNA(Gln) + L-glutamate + ADP + phosphate + H(+)</text>
        <dbReference type="Rhea" id="RHEA:17521"/>
        <dbReference type="Rhea" id="RHEA-COMP:9681"/>
        <dbReference type="Rhea" id="RHEA-COMP:9684"/>
        <dbReference type="ChEBI" id="CHEBI:15377"/>
        <dbReference type="ChEBI" id="CHEBI:15378"/>
        <dbReference type="ChEBI" id="CHEBI:29985"/>
        <dbReference type="ChEBI" id="CHEBI:30616"/>
        <dbReference type="ChEBI" id="CHEBI:43474"/>
        <dbReference type="ChEBI" id="CHEBI:58359"/>
        <dbReference type="ChEBI" id="CHEBI:78520"/>
        <dbReference type="ChEBI" id="CHEBI:78521"/>
        <dbReference type="ChEBI" id="CHEBI:456216"/>
        <dbReference type="EC" id="6.3.5.7"/>
    </reaction>
</comment>
<dbReference type="InterPro" id="IPR000120">
    <property type="entry name" value="Amidase"/>
</dbReference>
<dbReference type="InterPro" id="IPR004412">
    <property type="entry name" value="GatA"/>
</dbReference>
<feature type="active site" description="Charge relay system" evidence="8">
    <location>
        <position position="154"/>
    </location>
</feature>
<dbReference type="GO" id="GO:0005524">
    <property type="term" value="F:ATP binding"/>
    <property type="evidence" value="ECO:0007669"/>
    <property type="project" value="UniProtKB-KW"/>
</dbReference>
<comment type="function">
    <text evidence="6 8">Allows the formation of correctly charged Gln-tRNA(Gln) through the transamidation of misacylated Glu-tRNA(Gln) in organisms which lack glutaminyl-tRNA synthetase. The reaction takes place in the presence of glutamine and ATP through an activated gamma-phospho-Glu-tRNA(Gln).</text>
</comment>
<name>A0A7X2MWQ8_9CLOT</name>
<dbReference type="Pfam" id="PF01425">
    <property type="entry name" value="Amidase"/>
    <property type="match status" value="1"/>
</dbReference>
<organism evidence="10 11">
    <name type="scientific">Inconstantimicrobium porci</name>
    <dbReference type="NCBI Taxonomy" id="2652291"/>
    <lineage>
        <taxon>Bacteria</taxon>
        <taxon>Bacillati</taxon>
        <taxon>Bacillota</taxon>
        <taxon>Clostridia</taxon>
        <taxon>Eubacteriales</taxon>
        <taxon>Clostridiaceae</taxon>
        <taxon>Inconstantimicrobium</taxon>
    </lineage>
</organism>
<dbReference type="InterPro" id="IPR036928">
    <property type="entry name" value="AS_sf"/>
</dbReference>
<gene>
    <name evidence="8 10" type="primary">gatA</name>
    <name evidence="10" type="ORF">FYJ33_03430</name>
</gene>
<sequence length="491" mass="54208">MDFMKMTLKELSDGIKKAEFTSVEIVKSYFDRIESEDEKIQSYITVCREEALKQAEEADQKVKCKDIKGKLLGVPIAVKDNICTDGIRTTCASKMLEDFVPPYDAAVVEKLKEEGAVIIGKLNMDEFAMGSSTENSAYKITKNPFDIERVPGGSSGGSAAAVAACLAPAALGSDTGGSIRQPSSFCGVVGLKPTYGLVSRYGLIAFASSLDQIGPITRNVDDAAFLLSIIEGYDERDNTSAEIERKDYFKTINDGVKGMKIAVPKQFFEEGLDVEVKEKVLSTIDMLKELGAEVETISMEVAEEGLSAYYIISSAEASSNLARFDGIRYGYRTKNYEDVYDIMANSRSESFGDEVKRRIMIGTYCLSAGYYDAYYKKAMKLKKKIKSEFKKVFEKYDIIIGPVSPVLPFKIGEKKQNPVEMYLADIYTVNVNLAGIPAISVPCGMSSDELPIGMQIMADDFCEEKIFRAAKAVEDGLKLDMYEKMMKKGDK</sequence>
<dbReference type="GO" id="GO:0006412">
    <property type="term" value="P:translation"/>
    <property type="evidence" value="ECO:0007669"/>
    <property type="project" value="UniProtKB-UniRule"/>
</dbReference>
<keyword evidence="11" id="KW-1185">Reference proteome</keyword>
<dbReference type="GO" id="GO:0030956">
    <property type="term" value="C:glutamyl-tRNA(Gln) amidotransferase complex"/>
    <property type="evidence" value="ECO:0007669"/>
    <property type="project" value="InterPro"/>
</dbReference>
<dbReference type="PROSITE" id="PS00571">
    <property type="entry name" value="AMIDASES"/>
    <property type="match status" value="1"/>
</dbReference>
<dbReference type="Proteomes" id="UP000460287">
    <property type="component" value="Unassembled WGS sequence"/>
</dbReference>
<evidence type="ECO:0000313" key="11">
    <source>
        <dbReference type="Proteomes" id="UP000460287"/>
    </source>
</evidence>
<dbReference type="PANTHER" id="PTHR11895">
    <property type="entry name" value="TRANSAMIDASE"/>
    <property type="match status" value="1"/>
</dbReference>
<dbReference type="RefSeq" id="WP_154530373.1">
    <property type="nucleotide sequence ID" value="NZ_JAQXTV010000057.1"/>
</dbReference>
<dbReference type="GO" id="GO:0050567">
    <property type="term" value="F:glutaminyl-tRNA synthase (glutamine-hydrolyzing) activity"/>
    <property type="evidence" value="ECO:0007669"/>
    <property type="project" value="UniProtKB-UniRule"/>
</dbReference>
<evidence type="ECO:0000259" key="9">
    <source>
        <dbReference type="Pfam" id="PF01425"/>
    </source>
</evidence>
<accession>A0A7X2MWQ8</accession>
<dbReference type="InterPro" id="IPR020556">
    <property type="entry name" value="Amidase_CS"/>
</dbReference>
<dbReference type="GO" id="GO:0016740">
    <property type="term" value="F:transferase activity"/>
    <property type="evidence" value="ECO:0007669"/>
    <property type="project" value="UniProtKB-KW"/>
</dbReference>
<dbReference type="SUPFAM" id="SSF75304">
    <property type="entry name" value="Amidase signature (AS) enzymes"/>
    <property type="match status" value="1"/>
</dbReference>
<evidence type="ECO:0000256" key="6">
    <source>
        <dbReference type="ARBA" id="ARBA00025295"/>
    </source>
</evidence>
<dbReference type="PANTHER" id="PTHR11895:SF151">
    <property type="entry name" value="GLUTAMYL-TRNA(GLN) AMIDOTRANSFERASE SUBUNIT A"/>
    <property type="match status" value="1"/>
</dbReference>
<comment type="subunit">
    <text evidence="8">Heterotrimer of A, B and C subunits.</text>
</comment>
<keyword evidence="5 8" id="KW-0648">Protein biosynthesis</keyword>
<dbReference type="InterPro" id="IPR023631">
    <property type="entry name" value="Amidase_dom"/>
</dbReference>
<evidence type="ECO:0000256" key="1">
    <source>
        <dbReference type="ARBA" id="ARBA00008069"/>
    </source>
</evidence>
<comment type="similarity">
    <text evidence="1 8">Belongs to the amidase family. GatA subfamily.</text>
</comment>
<evidence type="ECO:0000256" key="8">
    <source>
        <dbReference type="HAMAP-Rule" id="MF_00120"/>
    </source>
</evidence>
<dbReference type="AlphaFoldDB" id="A0A7X2MWQ8"/>
<dbReference type="HAMAP" id="MF_00120">
    <property type="entry name" value="GatA"/>
    <property type="match status" value="1"/>
</dbReference>
<feature type="active site" description="Acyl-ester intermediate" evidence="8">
    <location>
        <position position="178"/>
    </location>
</feature>
<feature type="active site" description="Charge relay system" evidence="8">
    <location>
        <position position="79"/>
    </location>
</feature>
<keyword evidence="4 8" id="KW-0067">ATP-binding</keyword>
<evidence type="ECO:0000256" key="2">
    <source>
        <dbReference type="ARBA" id="ARBA00022598"/>
    </source>
</evidence>
<keyword evidence="2 8" id="KW-0436">Ligase</keyword>
<reference evidence="10 11" key="1">
    <citation type="submission" date="2019-08" db="EMBL/GenBank/DDBJ databases">
        <title>In-depth cultivation of the pig gut microbiome towards novel bacterial diversity and tailored functional studies.</title>
        <authorList>
            <person name="Wylensek D."/>
            <person name="Hitch T.C.A."/>
            <person name="Clavel T."/>
        </authorList>
    </citation>
    <scope>NUCLEOTIDE SEQUENCE [LARGE SCALE GENOMIC DNA]</scope>
    <source>
        <strain evidence="10 11">WCA-383-APC-5B</strain>
    </source>
</reference>
<evidence type="ECO:0000256" key="7">
    <source>
        <dbReference type="ARBA" id="ARBA00047407"/>
    </source>
</evidence>
<dbReference type="Gene3D" id="3.90.1300.10">
    <property type="entry name" value="Amidase signature (AS) domain"/>
    <property type="match status" value="1"/>
</dbReference>
<protein>
    <recommendedName>
        <fullName evidence="8">Glutamyl-tRNA(Gln) amidotransferase subunit A</fullName>
        <shortName evidence="8">Glu-ADT subunit A</shortName>
        <ecNumber evidence="8">6.3.5.7</ecNumber>
    </recommendedName>
</protein>